<dbReference type="InterPro" id="IPR001789">
    <property type="entry name" value="Sig_transdc_resp-reg_receiver"/>
</dbReference>
<dbReference type="GO" id="GO:0000155">
    <property type="term" value="F:phosphorelay sensor kinase activity"/>
    <property type="evidence" value="ECO:0007669"/>
    <property type="project" value="InterPro"/>
</dbReference>
<feature type="modified residue" description="Phosphohistidine" evidence="14">
    <location>
        <position position="1078"/>
    </location>
</feature>
<sequence>MSYHTDAAALRRRLIEWLFLLLGLLIVAAALAYAHLAEAARHDAAERERLSVLTALLAKNIEVDLAATNQVLDGVIRDYLAAGAAPDAGQALPRRLAALVDAMPGVRTMLVIDASGKPVATNIPELAGQDFSRRGYFQTARDAPDARMLYISAPFLSFRRDLVITASRMVQDRQGRFAGVVVATFDREYFTAKFRTAMYAADVWAVVVHGDGRQFLNYPAKSANGGNVDLPGSFLRRFRDSGYQAGVLSGVEIAGAGAGASAAPRVMAMATIAPPELHMDRALIIGLSREEAAIAAPLRRQALGYTLCFAMLALAAASLLFWSQRRRRQQAAWQVEQERERQAMQAVSDSETRFRTLIEDAPVAIAILRHGRFVYSNPRYRHLHGYALEDDLSGLPWRTMLTPASQVALASNEALIEADSASEQMFEAVGVDKQGRPVPILKTSTRVMLKDGPATLIFAQDISAQKQAEAAMLLARDGAEAANRSKAEFLANMSHEIRSPLNAILGMAWLLERGSQDEEGLQMTRKIRAAGQSLLGIINDVLDVSKIEAGHMTIEQAPFRLAEVIEKIAASMGVAAHDKPVEVRIGPLPDGIDHVLGDALRLEQVLVNLTSNAIKFTAQGTVELTSTLESRDGDAAVLRFCVRDTGIGIAPEVQEAIFSAFAQADTSTTRRFGGTGLGLTICRQLVRLMGGALHLKSALGQGSAFSFTVPLQLLPAGALSSPDMQGMQDLRVLLADGNAGTREAVGAVARGLGWQVHAVSGGQAALDYALACAGDARPGVVLLAARMQGLDGEATARALREYLPPQDCPVVILAASGAPATAPARRCTDPANAADAILNEPVTASSLYNATMEARQQRAKAAGLDASLAPLEERQLAGVRVLVVDDSEINRDVVKHILCDQGAVPSFACDGRQALDWLLAHPADVDIVLMDVQMPVMDGLQATRALRQLPQFQDLPVVALTAGAFQTQRAAALEAGVNHFISKPFDVPQTIALIARAHRRHAQGLPSLPPALAEMAMPVPPNGAAPAIDLAQGMAQWLDAAPYRQHLSRFGSTYRNTVDAMRALLAANARSDAAALAHKLAGVAGSLALPATLHAARHAEQLLHAGDDAAAALDALEQALAQAIEAVAAFTAQTPPPEQMAIPETQHGRACQ</sequence>
<dbReference type="CDD" id="cd00082">
    <property type="entry name" value="HisKA"/>
    <property type="match status" value="1"/>
</dbReference>
<feature type="domain" description="Response regulatory" evidence="18">
    <location>
        <begin position="731"/>
        <end position="855"/>
    </location>
</feature>
<dbReference type="CDD" id="cd12914">
    <property type="entry name" value="PDC1_DGC_like"/>
    <property type="match status" value="1"/>
</dbReference>
<feature type="domain" description="HPt" evidence="19">
    <location>
        <begin position="1039"/>
        <end position="1130"/>
    </location>
</feature>
<feature type="domain" description="Histidine kinase" evidence="17">
    <location>
        <begin position="492"/>
        <end position="713"/>
    </location>
</feature>
<dbReference type="SUPFAM" id="SSF55785">
    <property type="entry name" value="PYP-like sensor domain (PAS domain)"/>
    <property type="match status" value="1"/>
</dbReference>
<dbReference type="SMART" id="SM00448">
    <property type="entry name" value="REC"/>
    <property type="match status" value="2"/>
</dbReference>
<keyword evidence="5 15" id="KW-0597">Phosphoprotein</keyword>
<dbReference type="CDD" id="cd16922">
    <property type="entry name" value="HATPase_EvgS-ArcB-TorS-like"/>
    <property type="match status" value="1"/>
</dbReference>
<dbReference type="Pfam" id="PF00512">
    <property type="entry name" value="HisKA"/>
    <property type="match status" value="1"/>
</dbReference>
<feature type="modified residue" description="4-aspartylphosphate" evidence="15">
    <location>
        <position position="931"/>
    </location>
</feature>
<evidence type="ECO:0000256" key="6">
    <source>
        <dbReference type="ARBA" id="ARBA00022692"/>
    </source>
</evidence>
<reference evidence="20 21" key="1">
    <citation type="submission" date="2021-03" db="EMBL/GenBank/DDBJ databases">
        <title>Draft genome sequence of Janthinobacterium sp. strain PLB02 isolated from infected primmorphs (Lubomirskia baicalensis).</title>
        <authorList>
            <person name="Chernogor L.I."/>
            <person name="Belikov S.I."/>
            <person name="Petrushin I.S."/>
        </authorList>
    </citation>
    <scope>NUCLEOTIDE SEQUENCE [LARGE SCALE GENOMIC DNA]</scope>
    <source>
        <strain evidence="20 21">PLB02</strain>
    </source>
</reference>
<dbReference type="Gene3D" id="3.30.450.20">
    <property type="entry name" value="PAS domain"/>
    <property type="match status" value="2"/>
</dbReference>
<dbReference type="Pfam" id="PF13188">
    <property type="entry name" value="PAS_8"/>
    <property type="match status" value="1"/>
</dbReference>
<dbReference type="GO" id="GO:0005524">
    <property type="term" value="F:ATP binding"/>
    <property type="evidence" value="ECO:0007669"/>
    <property type="project" value="UniProtKB-KW"/>
</dbReference>
<evidence type="ECO:0000256" key="8">
    <source>
        <dbReference type="ARBA" id="ARBA00022989"/>
    </source>
</evidence>
<evidence type="ECO:0000256" key="4">
    <source>
        <dbReference type="ARBA" id="ARBA00022475"/>
    </source>
</evidence>
<evidence type="ECO:0000256" key="9">
    <source>
        <dbReference type="ARBA" id="ARBA00023012"/>
    </source>
</evidence>
<keyword evidence="8 16" id="KW-1133">Transmembrane helix</keyword>
<evidence type="ECO:0000259" key="18">
    <source>
        <dbReference type="PROSITE" id="PS50110"/>
    </source>
</evidence>
<dbReference type="InterPro" id="IPR033479">
    <property type="entry name" value="dCache_1"/>
</dbReference>
<comment type="catalytic activity">
    <reaction evidence="1">
        <text>ATP + protein L-histidine = ADP + protein N-phospho-L-histidine.</text>
        <dbReference type="EC" id="2.7.13.3"/>
    </reaction>
</comment>
<dbReference type="Proteomes" id="UP000662821">
    <property type="component" value="Chromosome"/>
</dbReference>
<evidence type="ECO:0000313" key="20">
    <source>
        <dbReference type="EMBL" id="QSX93981.1"/>
    </source>
</evidence>
<dbReference type="PANTHER" id="PTHR45339:SF5">
    <property type="entry name" value="HISTIDINE KINASE"/>
    <property type="match status" value="1"/>
</dbReference>
<dbReference type="Pfam" id="PF02518">
    <property type="entry name" value="HATPase_c"/>
    <property type="match status" value="1"/>
</dbReference>
<evidence type="ECO:0000313" key="21">
    <source>
        <dbReference type="Proteomes" id="UP000662821"/>
    </source>
</evidence>
<evidence type="ECO:0000256" key="3">
    <source>
        <dbReference type="ARBA" id="ARBA00012438"/>
    </source>
</evidence>
<name>A0AAJ4T334_9BURK</name>
<evidence type="ECO:0000256" key="15">
    <source>
        <dbReference type="PROSITE-ProRule" id="PRU00169"/>
    </source>
</evidence>
<dbReference type="SUPFAM" id="SSF47226">
    <property type="entry name" value="Histidine-containing phosphotransfer domain, HPT domain"/>
    <property type="match status" value="1"/>
</dbReference>
<dbReference type="InterPro" id="IPR036641">
    <property type="entry name" value="HPT_dom_sf"/>
</dbReference>
<dbReference type="PROSITE" id="PS50894">
    <property type="entry name" value="HPT"/>
    <property type="match status" value="1"/>
</dbReference>
<dbReference type="InterPro" id="IPR036890">
    <property type="entry name" value="HATPase_C_sf"/>
</dbReference>
<keyword evidence="9" id="KW-0902">Two-component regulatory system</keyword>
<dbReference type="Pfam" id="PF00072">
    <property type="entry name" value="Response_reg"/>
    <property type="match status" value="1"/>
</dbReference>
<dbReference type="PROSITE" id="PS50109">
    <property type="entry name" value="HIS_KIN"/>
    <property type="match status" value="1"/>
</dbReference>
<dbReference type="CDD" id="cd17546">
    <property type="entry name" value="REC_hyHK_CKI1_RcsC-like"/>
    <property type="match status" value="1"/>
</dbReference>
<dbReference type="FunFam" id="3.30.565.10:FF:000010">
    <property type="entry name" value="Sensor histidine kinase RcsC"/>
    <property type="match status" value="1"/>
</dbReference>
<feature type="domain" description="Response regulatory" evidence="18">
    <location>
        <begin position="880"/>
        <end position="998"/>
    </location>
</feature>
<gene>
    <name evidence="20" type="ORF">J3P46_14485</name>
</gene>
<dbReference type="AlphaFoldDB" id="A0AAJ4T334"/>
<accession>A0AAJ4T334</accession>
<dbReference type="Gene3D" id="1.20.120.160">
    <property type="entry name" value="HPT domain"/>
    <property type="match status" value="1"/>
</dbReference>
<keyword evidence="4" id="KW-1003">Cell membrane</keyword>
<evidence type="ECO:0000259" key="17">
    <source>
        <dbReference type="PROSITE" id="PS50109"/>
    </source>
</evidence>
<feature type="transmembrane region" description="Helical" evidence="16">
    <location>
        <begin position="302"/>
        <end position="322"/>
    </location>
</feature>
<dbReference type="CDD" id="cd00156">
    <property type="entry name" value="REC"/>
    <property type="match status" value="1"/>
</dbReference>
<evidence type="ECO:0000256" key="11">
    <source>
        <dbReference type="ARBA" id="ARBA00023136"/>
    </source>
</evidence>
<organism evidence="20 21">
    <name type="scientific">Janthinobacterium lividum</name>
    <dbReference type="NCBI Taxonomy" id="29581"/>
    <lineage>
        <taxon>Bacteria</taxon>
        <taxon>Pseudomonadati</taxon>
        <taxon>Pseudomonadota</taxon>
        <taxon>Betaproteobacteria</taxon>
        <taxon>Burkholderiales</taxon>
        <taxon>Oxalobacteraceae</taxon>
        <taxon>Janthinobacterium</taxon>
    </lineage>
</organism>
<dbReference type="Pfam" id="PF01627">
    <property type="entry name" value="Hpt"/>
    <property type="match status" value="1"/>
</dbReference>
<keyword evidence="11 16" id="KW-0472">Membrane</keyword>
<dbReference type="SUPFAM" id="SSF52172">
    <property type="entry name" value="CheY-like"/>
    <property type="match status" value="2"/>
</dbReference>
<evidence type="ECO:0000256" key="1">
    <source>
        <dbReference type="ARBA" id="ARBA00000085"/>
    </source>
</evidence>
<dbReference type="InterPro" id="IPR008207">
    <property type="entry name" value="Sig_transdc_His_kin_Hpt_dom"/>
</dbReference>
<evidence type="ECO:0000256" key="14">
    <source>
        <dbReference type="PROSITE-ProRule" id="PRU00110"/>
    </source>
</evidence>
<evidence type="ECO:0000256" key="16">
    <source>
        <dbReference type="SAM" id="Phobius"/>
    </source>
</evidence>
<comment type="caution">
    <text evidence="15">Lacks conserved residue(s) required for the propagation of feature annotation.</text>
</comment>
<evidence type="ECO:0000256" key="12">
    <source>
        <dbReference type="ARBA" id="ARBA00058004"/>
    </source>
</evidence>
<evidence type="ECO:0000259" key="19">
    <source>
        <dbReference type="PROSITE" id="PS50894"/>
    </source>
</evidence>
<dbReference type="InterPro" id="IPR011006">
    <property type="entry name" value="CheY-like_superfamily"/>
</dbReference>
<dbReference type="Gene3D" id="3.30.565.10">
    <property type="entry name" value="Histidine kinase-like ATPase, C-terminal domain"/>
    <property type="match status" value="1"/>
</dbReference>
<proteinExistence type="predicted"/>
<dbReference type="InterPro" id="IPR003594">
    <property type="entry name" value="HATPase_dom"/>
</dbReference>
<keyword evidence="7" id="KW-0732">Signal</keyword>
<dbReference type="SMART" id="SM00388">
    <property type="entry name" value="HisKA"/>
    <property type="match status" value="1"/>
</dbReference>
<dbReference type="RefSeq" id="WP_151094941.1">
    <property type="nucleotide sequence ID" value="NZ_CP071520.1"/>
</dbReference>
<dbReference type="PROSITE" id="PS50110">
    <property type="entry name" value="RESPONSE_REGULATORY"/>
    <property type="match status" value="2"/>
</dbReference>
<dbReference type="EMBL" id="CP071520">
    <property type="protein sequence ID" value="QSX93981.1"/>
    <property type="molecule type" value="Genomic_DNA"/>
</dbReference>
<evidence type="ECO:0000256" key="13">
    <source>
        <dbReference type="ARBA" id="ARBA00070152"/>
    </source>
</evidence>
<dbReference type="InterPro" id="IPR000014">
    <property type="entry name" value="PAS"/>
</dbReference>
<comment type="function">
    <text evidence="12">Member of the two-component regulatory system BvgS/BvgA. Phosphorylates BvgA via a four-step phosphorelay in response to environmental signals.</text>
</comment>
<keyword evidence="6 16" id="KW-0812">Transmembrane</keyword>
<protein>
    <recommendedName>
        <fullName evidence="13">Virulence sensor protein BvgS</fullName>
        <ecNumber evidence="3">2.7.13.3</ecNumber>
    </recommendedName>
</protein>
<evidence type="ECO:0000256" key="10">
    <source>
        <dbReference type="ARBA" id="ARBA00023026"/>
    </source>
</evidence>
<dbReference type="PANTHER" id="PTHR45339">
    <property type="entry name" value="HYBRID SIGNAL TRANSDUCTION HISTIDINE KINASE J"/>
    <property type="match status" value="1"/>
</dbReference>
<dbReference type="Gene3D" id="1.10.287.130">
    <property type="match status" value="1"/>
</dbReference>
<keyword evidence="10" id="KW-0843">Virulence</keyword>
<dbReference type="PRINTS" id="PR00344">
    <property type="entry name" value="BCTRLSENSOR"/>
</dbReference>
<dbReference type="InterPro" id="IPR035965">
    <property type="entry name" value="PAS-like_dom_sf"/>
</dbReference>
<dbReference type="SMART" id="SM00387">
    <property type="entry name" value="HATPase_c"/>
    <property type="match status" value="1"/>
</dbReference>
<dbReference type="InterPro" id="IPR004358">
    <property type="entry name" value="Sig_transdc_His_kin-like_C"/>
</dbReference>
<dbReference type="Gene3D" id="3.40.50.2300">
    <property type="match status" value="2"/>
</dbReference>
<dbReference type="InterPro" id="IPR005467">
    <property type="entry name" value="His_kinase_dom"/>
</dbReference>
<dbReference type="NCBIfam" id="TIGR00229">
    <property type="entry name" value="sensory_box"/>
    <property type="match status" value="1"/>
</dbReference>
<dbReference type="Pfam" id="PF02743">
    <property type="entry name" value="dCache_1"/>
    <property type="match status" value="1"/>
</dbReference>
<dbReference type="InterPro" id="IPR003661">
    <property type="entry name" value="HisK_dim/P_dom"/>
</dbReference>
<dbReference type="InterPro" id="IPR036097">
    <property type="entry name" value="HisK_dim/P_sf"/>
</dbReference>
<dbReference type="EC" id="2.7.13.3" evidence="3"/>
<dbReference type="SUPFAM" id="SSF55874">
    <property type="entry name" value="ATPase domain of HSP90 chaperone/DNA topoisomerase II/histidine kinase"/>
    <property type="match status" value="1"/>
</dbReference>
<comment type="subcellular location">
    <subcellularLocation>
        <location evidence="2">Cell membrane</location>
        <topology evidence="2">Multi-pass membrane protein</topology>
    </subcellularLocation>
</comment>
<evidence type="ECO:0000256" key="5">
    <source>
        <dbReference type="ARBA" id="ARBA00022553"/>
    </source>
</evidence>
<dbReference type="SUPFAM" id="SSF47384">
    <property type="entry name" value="Homodimeric domain of signal transducing histidine kinase"/>
    <property type="match status" value="1"/>
</dbReference>
<evidence type="ECO:0000256" key="2">
    <source>
        <dbReference type="ARBA" id="ARBA00004651"/>
    </source>
</evidence>
<dbReference type="GO" id="GO:0005886">
    <property type="term" value="C:plasma membrane"/>
    <property type="evidence" value="ECO:0007669"/>
    <property type="project" value="UniProtKB-SubCell"/>
</dbReference>
<evidence type="ECO:0000256" key="7">
    <source>
        <dbReference type="ARBA" id="ARBA00022729"/>
    </source>
</evidence>